<dbReference type="PANTHER" id="PTHR31928:SF3">
    <property type="entry name" value="EXPRESSED PROTEIN"/>
    <property type="match status" value="1"/>
</dbReference>
<feature type="compositionally biased region" description="Low complexity" evidence="1">
    <location>
        <begin position="222"/>
        <end position="237"/>
    </location>
</feature>
<feature type="compositionally biased region" description="Basic and acidic residues" evidence="1">
    <location>
        <begin position="153"/>
        <end position="171"/>
    </location>
</feature>
<dbReference type="PANTHER" id="PTHR31928">
    <property type="entry name" value="EXPRESSED PROTEIN"/>
    <property type="match status" value="1"/>
</dbReference>
<evidence type="ECO:0000259" key="3">
    <source>
        <dbReference type="Pfam" id="PF21647"/>
    </source>
</evidence>
<dbReference type="AlphaFoldDB" id="A0A2U1LBI6"/>
<comment type="caution">
    <text evidence="4">The sequence shown here is derived from an EMBL/GenBank/DDBJ whole genome shotgun (WGS) entry which is preliminary data.</text>
</comment>
<evidence type="ECO:0000256" key="1">
    <source>
        <dbReference type="SAM" id="MobiDB-lite"/>
    </source>
</evidence>
<reference evidence="4 5" key="1">
    <citation type="journal article" date="2018" name="Mol. Plant">
        <title>The genome of Artemisia annua provides insight into the evolution of Asteraceae family and artemisinin biosynthesis.</title>
        <authorList>
            <person name="Shen Q."/>
            <person name="Zhang L."/>
            <person name="Liao Z."/>
            <person name="Wang S."/>
            <person name="Yan T."/>
            <person name="Shi P."/>
            <person name="Liu M."/>
            <person name="Fu X."/>
            <person name="Pan Q."/>
            <person name="Wang Y."/>
            <person name="Lv Z."/>
            <person name="Lu X."/>
            <person name="Zhang F."/>
            <person name="Jiang W."/>
            <person name="Ma Y."/>
            <person name="Chen M."/>
            <person name="Hao X."/>
            <person name="Li L."/>
            <person name="Tang Y."/>
            <person name="Lv G."/>
            <person name="Zhou Y."/>
            <person name="Sun X."/>
            <person name="Brodelius P.E."/>
            <person name="Rose J.K.C."/>
            <person name="Tang K."/>
        </authorList>
    </citation>
    <scope>NUCLEOTIDE SEQUENCE [LARGE SCALE GENOMIC DNA]</scope>
    <source>
        <strain evidence="5">cv. Huhao1</strain>
        <tissue evidence="4">Leaf</tissue>
    </source>
</reference>
<dbReference type="Pfam" id="PF21647">
    <property type="entry name" value="DUF6857"/>
    <property type="match status" value="1"/>
</dbReference>
<keyword evidence="5" id="KW-1185">Reference proteome</keyword>
<proteinExistence type="predicted"/>
<sequence>MASLTPGILLKLLQTMNTNTRVTGDHRSPLLQVIGIVPALAAGSDDLWPNHGFYVSLSDSVNSTYVSLSDKDTDLILTNKLQLGQFVYVERFEFDSPVPRVSGVRPIAGRHPFVGSPDQLIARISSSKREFVIQSGVDLDGSGDPIAAYLSSKKSEGGVQESKEVKNEARNRQVLAPRENVNNFEESAKAKEKPPQRFSSPGMKPQRSMSAGKKNVVERDPSPAAKAKRSSSPAPSKCVVPSLVVAKEENRKAAREPAIIVPSRYRQPSPNGRKPASPSTRRMSMSPGRRLSAGVKVSPATDSGNKKKMATLAAEISKVSEALVGSSTKRDGSSAKANRKNWDETPGATEPKEKSFTKNKPDLQAILKTQAALSRRLSDVHDSPTVEKVRASLCETPPMPEKSTTTALGITLHEKKWTDGSVSLDALSSNLARLGQDAMQRRNLASVAAAEALQEALVTEAVLRSLSMFSNLCSISKAGNPLPTIDRFMVVYDEVAKATTTAQSVASNHIRATTYDNATPTDHSKSLALWVEAALATDLEVVSLLASQGIESPSQVQKKSHLQKQSLPETVKSHLMIPSSNASFNGPWMKGHGMNETIQLGNNLQKEMQTWFLKFVEESLDAGFQVFGKNSPTSSEVGPIKVILSQLKRVNDWLDRMISKQDEVLTGAVDRLKGKIYSMFSNLCSISKAGNPLPTIDRFMVVYDEVAKATTTAQSVASNHIRATTYDNATPTDHSKSLALWVEAALATDLEVVSLLASQGIESPSQVQKKSHLQKQSLPETVKSHLMIPSSNASFNGPWMKGHGMNETIQLGNNLQKEMQTWFLKFVEESLDAGFQVFGKNSPTSSEVGPIKVILSQLKRVNDWLDRMISKQDEVLTGAVDRLKGKIYRFVIQHVGTTYDNSS</sequence>
<dbReference type="STRING" id="35608.A0A2U1LBI6"/>
<evidence type="ECO:0000313" key="4">
    <source>
        <dbReference type="EMBL" id="PWA46355.1"/>
    </source>
</evidence>
<evidence type="ECO:0000259" key="2">
    <source>
        <dbReference type="Pfam" id="PF06075"/>
    </source>
</evidence>
<gene>
    <name evidence="4" type="ORF">CTI12_AA509440</name>
</gene>
<feature type="domain" description="DUF6857" evidence="3">
    <location>
        <begin position="411"/>
        <end position="678"/>
    </location>
</feature>
<organism evidence="4 5">
    <name type="scientific">Artemisia annua</name>
    <name type="common">Sweet wormwood</name>
    <dbReference type="NCBI Taxonomy" id="35608"/>
    <lineage>
        <taxon>Eukaryota</taxon>
        <taxon>Viridiplantae</taxon>
        <taxon>Streptophyta</taxon>
        <taxon>Embryophyta</taxon>
        <taxon>Tracheophyta</taxon>
        <taxon>Spermatophyta</taxon>
        <taxon>Magnoliopsida</taxon>
        <taxon>eudicotyledons</taxon>
        <taxon>Gunneridae</taxon>
        <taxon>Pentapetalae</taxon>
        <taxon>asterids</taxon>
        <taxon>campanulids</taxon>
        <taxon>Asterales</taxon>
        <taxon>Asteraceae</taxon>
        <taxon>Asteroideae</taxon>
        <taxon>Anthemideae</taxon>
        <taxon>Artemisiinae</taxon>
        <taxon>Artemisia</taxon>
    </lineage>
</organism>
<protein>
    <submittedName>
        <fullName evidence="4">Uncharacterized protein</fullName>
    </submittedName>
</protein>
<dbReference type="Pfam" id="PF06075">
    <property type="entry name" value="DUF936"/>
    <property type="match status" value="1"/>
</dbReference>
<dbReference type="InterPro" id="IPR049172">
    <property type="entry name" value="DUF6857_pln"/>
</dbReference>
<dbReference type="Proteomes" id="UP000245207">
    <property type="component" value="Unassembled WGS sequence"/>
</dbReference>
<feature type="domain" description="DUF936" evidence="2">
    <location>
        <begin position="4"/>
        <end position="121"/>
    </location>
</feature>
<feature type="region of interest" description="Disordered" evidence="1">
    <location>
        <begin position="151"/>
        <end position="308"/>
    </location>
</feature>
<dbReference type="InterPro" id="IPR048297">
    <property type="entry name" value="DUF936_dom_pln"/>
</dbReference>
<feature type="compositionally biased region" description="Basic and acidic residues" evidence="1">
    <location>
        <begin position="350"/>
        <end position="361"/>
    </location>
</feature>
<feature type="compositionally biased region" description="Basic and acidic residues" evidence="1">
    <location>
        <begin position="246"/>
        <end position="255"/>
    </location>
</feature>
<feature type="region of interest" description="Disordered" evidence="1">
    <location>
        <begin position="324"/>
        <end position="362"/>
    </location>
</feature>
<name>A0A2U1LBI6_ARTAN</name>
<dbReference type="OrthoDB" id="1918502at2759"/>
<accession>A0A2U1LBI6</accession>
<evidence type="ECO:0000313" key="5">
    <source>
        <dbReference type="Proteomes" id="UP000245207"/>
    </source>
</evidence>
<dbReference type="EMBL" id="PKPP01010326">
    <property type="protein sequence ID" value="PWA46355.1"/>
    <property type="molecule type" value="Genomic_DNA"/>
</dbReference>
<feature type="compositionally biased region" description="Basic and acidic residues" evidence="1">
    <location>
        <begin position="186"/>
        <end position="195"/>
    </location>
</feature>
<dbReference type="InterPro" id="IPR010341">
    <property type="entry name" value="DUF936_pln"/>
</dbReference>